<dbReference type="EMBL" id="BSYO01000039">
    <property type="protein sequence ID" value="GMH30868.1"/>
    <property type="molecule type" value="Genomic_DNA"/>
</dbReference>
<comment type="caution">
    <text evidence="3">The sequence shown here is derived from an EMBL/GenBank/DDBJ whole genome shotgun (WGS) entry which is preliminary data.</text>
</comment>
<evidence type="ECO:0000259" key="2">
    <source>
        <dbReference type="SMART" id="SM00856"/>
    </source>
</evidence>
<keyword evidence="4" id="KW-1185">Reference proteome</keyword>
<dbReference type="AlphaFoldDB" id="A0AAD3Y6A2"/>
<dbReference type="GO" id="GO:0004857">
    <property type="term" value="F:enzyme inhibitor activity"/>
    <property type="evidence" value="ECO:0007669"/>
    <property type="project" value="InterPro"/>
</dbReference>
<evidence type="ECO:0000313" key="4">
    <source>
        <dbReference type="Proteomes" id="UP001279734"/>
    </source>
</evidence>
<evidence type="ECO:0000256" key="1">
    <source>
        <dbReference type="ARBA" id="ARBA00022729"/>
    </source>
</evidence>
<organism evidence="3 4">
    <name type="scientific">Nepenthes gracilis</name>
    <name type="common">Slender pitcher plant</name>
    <dbReference type="NCBI Taxonomy" id="150966"/>
    <lineage>
        <taxon>Eukaryota</taxon>
        <taxon>Viridiplantae</taxon>
        <taxon>Streptophyta</taxon>
        <taxon>Embryophyta</taxon>
        <taxon>Tracheophyta</taxon>
        <taxon>Spermatophyta</taxon>
        <taxon>Magnoliopsida</taxon>
        <taxon>eudicotyledons</taxon>
        <taxon>Gunneridae</taxon>
        <taxon>Pentapetalae</taxon>
        <taxon>Caryophyllales</taxon>
        <taxon>Nepenthaceae</taxon>
        <taxon>Nepenthes</taxon>
    </lineage>
</organism>
<protein>
    <recommendedName>
        <fullName evidence="2">Pectinesterase inhibitor domain-containing protein</fullName>
    </recommendedName>
</protein>
<name>A0AAD3Y6A2_NEPGR</name>
<evidence type="ECO:0000313" key="3">
    <source>
        <dbReference type="EMBL" id="GMH30868.1"/>
    </source>
</evidence>
<dbReference type="Pfam" id="PF04043">
    <property type="entry name" value="PMEI"/>
    <property type="match status" value="1"/>
</dbReference>
<gene>
    <name evidence="3" type="ORF">Nepgr_032711</name>
</gene>
<dbReference type="PANTHER" id="PTHR31080:SF158">
    <property type="entry name" value="PLANT INVERTASE_PECTIN METHYLESTERASE INHIBITOR SUPERFAMILY PROTEIN"/>
    <property type="match status" value="1"/>
</dbReference>
<dbReference type="InterPro" id="IPR051955">
    <property type="entry name" value="PME_Inhibitor"/>
</dbReference>
<feature type="domain" description="Pectinesterase inhibitor" evidence="2">
    <location>
        <begin position="1"/>
        <end position="91"/>
    </location>
</feature>
<dbReference type="SMART" id="SM00856">
    <property type="entry name" value="PMEI"/>
    <property type="match status" value="1"/>
</dbReference>
<dbReference type="InterPro" id="IPR035513">
    <property type="entry name" value="Invertase/methylesterase_inhib"/>
</dbReference>
<dbReference type="NCBIfam" id="TIGR01614">
    <property type="entry name" value="PME_inhib"/>
    <property type="match status" value="1"/>
</dbReference>
<dbReference type="Gene3D" id="1.20.140.40">
    <property type="entry name" value="Invertase/pectin methylesterase inhibitor family protein"/>
    <property type="match status" value="1"/>
</dbReference>
<dbReference type="SUPFAM" id="SSF101148">
    <property type="entry name" value="Plant invertase/pectin methylesterase inhibitor"/>
    <property type="match status" value="1"/>
</dbReference>
<dbReference type="InterPro" id="IPR006501">
    <property type="entry name" value="Pectinesterase_inhib_dom"/>
</dbReference>
<proteinExistence type="predicted"/>
<accession>A0AAD3Y6A2</accession>
<dbReference type="PANTHER" id="PTHR31080">
    <property type="entry name" value="PECTINESTERASE INHIBITOR-LIKE"/>
    <property type="match status" value="1"/>
</dbReference>
<keyword evidence="1" id="KW-0732">Signal</keyword>
<reference evidence="3" key="1">
    <citation type="submission" date="2023-05" db="EMBL/GenBank/DDBJ databases">
        <title>Nepenthes gracilis genome sequencing.</title>
        <authorList>
            <person name="Fukushima K."/>
        </authorList>
    </citation>
    <scope>NUCLEOTIDE SEQUENCE</scope>
    <source>
        <strain evidence="3">SING2019-196</strain>
    </source>
</reference>
<sequence length="106" mass="11378">MSGSSKAALSDCVEVVQDALDNAHRSLDTLRNLNVGEFEFQMSDVLTWLSAALTDEDTCMDGFEGLVGRQVKMIHDKVQNVSYVTSNALALANWLATSGVQALSGP</sequence>
<dbReference type="CDD" id="cd15798">
    <property type="entry name" value="PMEI-like_3"/>
    <property type="match status" value="1"/>
</dbReference>
<dbReference type="Proteomes" id="UP001279734">
    <property type="component" value="Unassembled WGS sequence"/>
</dbReference>